<dbReference type="Gene3D" id="1.10.760.10">
    <property type="entry name" value="Cytochrome c-like domain"/>
    <property type="match status" value="2"/>
</dbReference>
<evidence type="ECO:0000256" key="4">
    <source>
        <dbReference type="ARBA" id="ARBA00022729"/>
    </source>
</evidence>
<dbReference type="GO" id="GO:0009055">
    <property type="term" value="F:electron transfer activity"/>
    <property type="evidence" value="ECO:0007669"/>
    <property type="project" value="InterPro"/>
</dbReference>
<gene>
    <name evidence="11" type="ORF">G5S52_04510</name>
</gene>
<feature type="binding site" description="axial binding residue" evidence="9">
    <location>
        <position position="247"/>
    </location>
    <ligand>
        <name>heme c</name>
        <dbReference type="ChEBI" id="CHEBI:61717"/>
        <label>2</label>
    </ligand>
    <ligandPart>
        <name>Fe</name>
        <dbReference type="ChEBI" id="CHEBI:18248"/>
    </ligandPart>
</feature>
<comment type="cofactor">
    <cofactor evidence="8">
        <name>heme</name>
        <dbReference type="ChEBI" id="CHEBI:30413"/>
    </cofactor>
    <text evidence="8">Binds 2 heme groups.</text>
</comment>
<dbReference type="PANTHER" id="PTHR30600">
    <property type="entry name" value="CYTOCHROME C PEROXIDASE-RELATED"/>
    <property type="match status" value="1"/>
</dbReference>
<evidence type="ECO:0000256" key="6">
    <source>
        <dbReference type="ARBA" id="ARBA00023002"/>
    </source>
</evidence>
<dbReference type="PROSITE" id="PS51007">
    <property type="entry name" value="CYTC"/>
    <property type="match status" value="1"/>
</dbReference>
<evidence type="ECO:0000313" key="12">
    <source>
        <dbReference type="Proteomes" id="UP000473008"/>
    </source>
</evidence>
<keyword evidence="12" id="KW-1185">Reference proteome</keyword>
<keyword evidence="4" id="KW-0732">Signal</keyword>
<keyword evidence="5" id="KW-0574">Periplasm</keyword>
<feature type="binding site" description="covalent" evidence="8">
    <location>
        <position position="243"/>
    </location>
    <ligand>
        <name>heme c</name>
        <dbReference type="ChEBI" id="CHEBI:61717"/>
        <label>2</label>
    </ligand>
</feature>
<feature type="binding site" description="covalent" evidence="8">
    <location>
        <position position="73"/>
    </location>
    <ligand>
        <name>heme c</name>
        <dbReference type="ChEBI" id="CHEBI:61717"/>
        <label>1</label>
    </ligand>
</feature>
<dbReference type="AlphaFoldDB" id="A0A6M1RH31"/>
<protein>
    <submittedName>
        <fullName evidence="11">Cytochrome C peroxidase</fullName>
    </submittedName>
</protein>
<evidence type="ECO:0000313" key="11">
    <source>
        <dbReference type="EMBL" id="NGN96939.1"/>
    </source>
</evidence>
<dbReference type="Pfam" id="PF03150">
    <property type="entry name" value="CCP_MauG"/>
    <property type="match status" value="1"/>
</dbReference>
<dbReference type="SUPFAM" id="SSF46626">
    <property type="entry name" value="Cytochrome c"/>
    <property type="match status" value="2"/>
</dbReference>
<feature type="binding site" description="covalent" evidence="8">
    <location>
        <position position="246"/>
    </location>
    <ligand>
        <name>heme c</name>
        <dbReference type="ChEBI" id="CHEBI:61717"/>
        <label>2</label>
    </ligand>
</feature>
<dbReference type="GO" id="GO:0004130">
    <property type="term" value="F:cytochrome-c peroxidase activity"/>
    <property type="evidence" value="ECO:0007669"/>
    <property type="project" value="TreeGrafter"/>
</dbReference>
<evidence type="ECO:0000256" key="9">
    <source>
        <dbReference type="PIRSR" id="PIRSR000294-2"/>
    </source>
</evidence>
<dbReference type="InterPro" id="IPR009056">
    <property type="entry name" value="Cyt_c-like_dom"/>
</dbReference>
<dbReference type="GO" id="GO:0046872">
    <property type="term" value="F:metal ion binding"/>
    <property type="evidence" value="ECO:0007669"/>
    <property type="project" value="UniProtKB-KW"/>
</dbReference>
<name>A0A6M1RH31_9GAMM</name>
<sequence>MKRLFTMVLPLLLTACGDASLGGNGNNPQVGSLPLSIIEPADNPSTNEKIALGRMLFWDPILSGNEDVACATCHHPNVGYGDNLDVSMGVGGLGLATERVSGALVLRNAPTIINTAYNGIDEDGNYDPSATVMFWDNRSVSLEAQALDPIRSLEEMRGEMFTEEEILPEVVFRLSQNSEYISMFTDAFGDSTINEERIGKAIAAFERSLIANNSPFDRYARGDNSALSQQQIQGLNAFIDAGCNACHSGPMFSDFQLHELPVDSNHKLVSEGISDNGVNNTFRTPSLRNVELTAPYMHNGTVKTLREAIVFYDDMANPGGDPDISQLDFEDVDAETIDAIEAFLRSLTDQDFDKSIPESVPSGLNPGGNI</sequence>
<dbReference type="PIRSF" id="PIRSF000294">
    <property type="entry name" value="Cytochrome-c_peroxidase"/>
    <property type="match status" value="1"/>
</dbReference>
<keyword evidence="3 9" id="KW-0479">Metal-binding</keyword>
<organism evidence="11 12">
    <name type="scientific">Grimontia sedimenti</name>
    <dbReference type="NCBI Taxonomy" id="2711294"/>
    <lineage>
        <taxon>Bacteria</taxon>
        <taxon>Pseudomonadati</taxon>
        <taxon>Pseudomonadota</taxon>
        <taxon>Gammaproteobacteria</taxon>
        <taxon>Vibrionales</taxon>
        <taxon>Vibrionaceae</taxon>
        <taxon>Grimontia</taxon>
    </lineage>
</organism>
<evidence type="ECO:0000259" key="10">
    <source>
        <dbReference type="PROSITE" id="PS51007"/>
    </source>
</evidence>
<evidence type="ECO:0000256" key="3">
    <source>
        <dbReference type="ARBA" id="ARBA00022723"/>
    </source>
</evidence>
<dbReference type="InterPro" id="IPR036909">
    <property type="entry name" value="Cyt_c-like_dom_sf"/>
</dbReference>
<keyword evidence="11" id="KW-0575">Peroxidase</keyword>
<keyword evidence="6" id="KW-0560">Oxidoreductase</keyword>
<dbReference type="InterPro" id="IPR051395">
    <property type="entry name" value="Cytochrome_c_Peroxidase/MauG"/>
</dbReference>
<evidence type="ECO:0000256" key="1">
    <source>
        <dbReference type="ARBA" id="ARBA00004418"/>
    </source>
</evidence>
<evidence type="ECO:0000256" key="8">
    <source>
        <dbReference type="PIRSR" id="PIRSR000294-1"/>
    </source>
</evidence>
<evidence type="ECO:0000256" key="2">
    <source>
        <dbReference type="ARBA" id="ARBA00022617"/>
    </source>
</evidence>
<dbReference type="InterPro" id="IPR004852">
    <property type="entry name" value="Di-haem_cyt_c_peroxidsae"/>
</dbReference>
<dbReference type="InterPro" id="IPR026259">
    <property type="entry name" value="MauG/Cytc_peroxidase"/>
</dbReference>
<keyword evidence="7 9" id="KW-0408">Iron</keyword>
<feature type="binding site" description="covalent" evidence="8">
    <location>
        <position position="70"/>
    </location>
    <ligand>
        <name>heme c</name>
        <dbReference type="ChEBI" id="CHEBI:61717"/>
        <label>1</label>
    </ligand>
</feature>
<evidence type="ECO:0000256" key="5">
    <source>
        <dbReference type="ARBA" id="ARBA00022764"/>
    </source>
</evidence>
<dbReference type="GO" id="GO:0020037">
    <property type="term" value="F:heme binding"/>
    <property type="evidence" value="ECO:0007669"/>
    <property type="project" value="InterPro"/>
</dbReference>
<reference evidence="11 12" key="1">
    <citation type="submission" date="2020-02" db="EMBL/GenBank/DDBJ databases">
        <title>The draft genome of Grimontia sedimenta sp. nov., isolated from benthic sediments near coral reefs south of Kuwait.</title>
        <authorList>
            <person name="Mahmoud H.M."/>
            <person name="Jose L."/>
            <person name="Eapen S."/>
        </authorList>
    </citation>
    <scope>NUCLEOTIDE SEQUENCE [LARGE SCALE GENOMIC DNA]</scope>
    <source>
        <strain evidence="11 12">S25</strain>
    </source>
</reference>
<evidence type="ECO:0000256" key="7">
    <source>
        <dbReference type="ARBA" id="ARBA00023004"/>
    </source>
</evidence>
<comment type="subcellular location">
    <subcellularLocation>
        <location evidence="1">Periplasm</location>
    </subcellularLocation>
</comment>
<comment type="PTM">
    <text evidence="8">Binds 2 heme groups per subunit.</text>
</comment>
<dbReference type="EMBL" id="JAALDL010000002">
    <property type="protein sequence ID" value="NGN96939.1"/>
    <property type="molecule type" value="Genomic_DNA"/>
</dbReference>
<feature type="domain" description="Cytochrome c" evidence="10">
    <location>
        <begin position="229"/>
        <end position="348"/>
    </location>
</feature>
<dbReference type="PROSITE" id="PS51257">
    <property type="entry name" value="PROKAR_LIPOPROTEIN"/>
    <property type="match status" value="1"/>
</dbReference>
<proteinExistence type="predicted"/>
<dbReference type="Proteomes" id="UP000473008">
    <property type="component" value="Unassembled WGS sequence"/>
</dbReference>
<accession>A0A6M1RH31</accession>
<dbReference type="GO" id="GO:0042597">
    <property type="term" value="C:periplasmic space"/>
    <property type="evidence" value="ECO:0007669"/>
    <property type="project" value="UniProtKB-SubCell"/>
</dbReference>
<feature type="binding site" description="axial binding residue" evidence="9">
    <location>
        <position position="74"/>
    </location>
    <ligand>
        <name>heme c</name>
        <dbReference type="ChEBI" id="CHEBI:61717"/>
        <label>1</label>
    </ligand>
    <ligandPart>
        <name>Fe</name>
        <dbReference type="ChEBI" id="CHEBI:18248"/>
    </ligandPart>
</feature>
<keyword evidence="2 8" id="KW-0349">Heme</keyword>
<comment type="caution">
    <text evidence="11">The sequence shown here is derived from an EMBL/GenBank/DDBJ whole genome shotgun (WGS) entry which is preliminary data.</text>
</comment>